<dbReference type="RefSeq" id="WP_184546961.1">
    <property type="nucleotide sequence ID" value="NZ_JACHMP010000001.1"/>
</dbReference>
<gene>
    <name evidence="2" type="ORF">F4562_006467</name>
</gene>
<feature type="region of interest" description="Disordered" evidence="1">
    <location>
        <begin position="1"/>
        <end position="33"/>
    </location>
</feature>
<name>A0A7W9MJT5_9ACTN</name>
<evidence type="ECO:0000313" key="3">
    <source>
        <dbReference type="Proteomes" id="UP000540685"/>
    </source>
</evidence>
<comment type="caution">
    <text evidence="2">The sequence shown here is derived from an EMBL/GenBank/DDBJ whole genome shotgun (WGS) entry which is preliminary data.</text>
</comment>
<evidence type="ECO:0000313" key="2">
    <source>
        <dbReference type="EMBL" id="MBB5823405.1"/>
    </source>
</evidence>
<organism evidence="2 3">
    <name type="scientific">Streptosporangium becharense</name>
    <dbReference type="NCBI Taxonomy" id="1816182"/>
    <lineage>
        <taxon>Bacteria</taxon>
        <taxon>Bacillati</taxon>
        <taxon>Actinomycetota</taxon>
        <taxon>Actinomycetes</taxon>
        <taxon>Streptosporangiales</taxon>
        <taxon>Streptosporangiaceae</taxon>
        <taxon>Streptosporangium</taxon>
    </lineage>
</organism>
<keyword evidence="3" id="KW-1185">Reference proteome</keyword>
<proteinExistence type="predicted"/>
<evidence type="ECO:0000256" key="1">
    <source>
        <dbReference type="SAM" id="MobiDB-lite"/>
    </source>
</evidence>
<feature type="compositionally biased region" description="Pro residues" evidence="1">
    <location>
        <begin position="10"/>
        <end position="21"/>
    </location>
</feature>
<sequence length="69" mass="7619">MRSGRSRQPAPRPPAPPVARPPEPRATTGTGPLAGISAAYACRHLSSGDWRYAYCVQVWNDYRRRNGLP</sequence>
<dbReference type="AlphaFoldDB" id="A0A7W9MJT5"/>
<dbReference type="EMBL" id="JACHMP010000001">
    <property type="protein sequence ID" value="MBB5823405.1"/>
    <property type="molecule type" value="Genomic_DNA"/>
</dbReference>
<dbReference type="Proteomes" id="UP000540685">
    <property type="component" value="Unassembled WGS sequence"/>
</dbReference>
<protein>
    <submittedName>
        <fullName evidence="2">Uncharacterized protein</fullName>
    </submittedName>
</protein>
<accession>A0A7W9MJT5</accession>
<reference evidence="2 3" key="1">
    <citation type="submission" date="2020-08" db="EMBL/GenBank/DDBJ databases">
        <title>Sequencing the genomes of 1000 actinobacteria strains.</title>
        <authorList>
            <person name="Klenk H.-P."/>
        </authorList>
    </citation>
    <scope>NUCLEOTIDE SEQUENCE [LARGE SCALE GENOMIC DNA]</scope>
    <source>
        <strain evidence="2 3">DSM 46887</strain>
    </source>
</reference>